<protein>
    <recommendedName>
        <fullName evidence="6">UBR-type domain-containing protein</fullName>
    </recommendedName>
</protein>
<name>A0A834ZRL6_TETSI</name>
<feature type="zinc finger region" description="UBR-type" evidence="4">
    <location>
        <begin position="39"/>
        <end position="109"/>
    </location>
</feature>
<evidence type="ECO:0000256" key="5">
    <source>
        <dbReference type="SAM" id="MobiDB-lite"/>
    </source>
</evidence>
<dbReference type="InterPro" id="IPR001965">
    <property type="entry name" value="Znf_PHD"/>
</dbReference>
<dbReference type="OMA" id="CHAAHEI"/>
<dbReference type="InterPro" id="IPR003126">
    <property type="entry name" value="Znf_UBR"/>
</dbReference>
<dbReference type="InterPro" id="IPR013083">
    <property type="entry name" value="Znf_RING/FYVE/PHD"/>
</dbReference>
<feature type="domain" description="UBR-type" evidence="6">
    <location>
        <begin position="39"/>
        <end position="109"/>
    </location>
</feature>
<dbReference type="SUPFAM" id="SSF57903">
    <property type="entry name" value="FYVE/PHD zinc finger"/>
    <property type="match status" value="1"/>
</dbReference>
<evidence type="ECO:0000313" key="8">
    <source>
        <dbReference type="Proteomes" id="UP000655225"/>
    </source>
</evidence>
<dbReference type="GO" id="GO:0061630">
    <property type="term" value="F:ubiquitin protein ligase activity"/>
    <property type="evidence" value="ECO:0007669"/>
    <property type="project" value="InterPro"/>
</dbReference>
<dbReference type="Pfam" id="PF02207">
    <property type="entry name" value="zf-UBR"/>
    <property type="match status" value="1"/>
</dbReference>
<dbReference type="AlphaFoldDB" id="A0A834ZRL6"/>
<sequence length="423" mass="47691">MADVFEEEEEQTVSIHEYLKDVEEQELEADLVLGGDEGKECTYNKGYMRRQAIFSCLTCTPGGDAGVCTACSLSCHDGHEIVELWTKRNFRCDCGNSKFGEFYCKLFANKDIQNVENSYNQNFRGLYCTCGLPYPDPNAEEQVEMIQCCICEDWFHEDHLGLESSDEMPRNEEGEPLYEDFICQACAVVCSFLTLYPECVWASIREHDASVNTSKEKNVLGDAPSASSSSEKLENDNCSYHSPEMDGIITNAEIDTVLVGNSVLLGENAEKNTSLNHCVQNSVQSPKCAVGVDLRVAPFFSEKKKPMFLSKNWRDLLCGCGTCVDFYSQKGIGFLIDREDSIAEYEKMAKQKREENLHQQEGVELNLLNNLGHVEKMEILGGIADMKNELWSFLESFDSSKPITSADVHQVFENLAKKRRRVQ</sequence>
<evidence type="ECO:0000256" key="2">
    <source>
        <dbReference type="ARBA" id="ARBA00022771"/>
    </source>
</evidence>
<dbReference type="OrthoDB" id="10262564at2759"/>
<dbReference type="SMART" id="SM00249">
    <property type="entry name" value="PHD"/>
    <property type="match status" value="1"/>
</dbReference>
<dbReference type="PANTHER" id="PTHR13513:SF9">
    <property type="entry name" value="E3 UBIQUITIN-PROTEIN LIGASE UBR7-RELATED"/>
    <property type="match status" value="1"/>
</dbReference>
<dbReference type="EMBL" id="JABCRI010000001">
    <property type="protein sequence ID" value="KAF8412121.1"/>
    <property type="molecule type" value="Genomic_DNA"/>
</dbReference>
<dbReference type="Gene3D" id="3.30.40.10">
    <property type="entry name" value="Zinc/RING finger domain, C3HC4 (zinc finger)"/>
    <property type="match status" value="1"/>
</dbReference>
<evidence type="ECO:0000259" key="6">
    <source>
        <dbReference type="PROSITE" id="PS51157"/>
    </source>
</evidence>
<evidence type="ECO:0000313" key="7">
    <source>
        <dbReference type="EMBL" id="KAF8412121.1"/>
    </source>
</evidence>
<dbReference type="SMART" id="SM00396">
    <property type="entry name" value="ZnF_UBR1"/>
    <property type="match status" value="1"/>
</dbReference>
<dbReference type="PANTHER" id="PTHR13513">
    <property type="entry name" value="E3 UBIQUITIN-PROTEIN LIGASE UBR7"/>
    <property type="match status" value="1"/>
</dbReference>
<dbReference type="GO" id="GO:0008270">
    <property type="term" value="F:zinc ion binding"/>
    <property type="evidence" value="ECO:0007669"/>
    <property type="project" value="UniProtKB-KW"/>
</dbReference>
<dbReference type="PROSITE" id="PS51157">
    <property type="entry name" value="ZF_UBR"/>
    <property type="match status" value="1"/>
</dbReference>
<accession>A0A834ZRL6</accession>
<gene>
    <name evidence="7" type="ORF">HHK36_000077</name>
</gene>
<keyword evidence="3" id="KW-0862">Zinc</keyword>
<dbReference type="InterPro" id="IPR040204">
    <property type="entry name" value="UBR7"/>
</dbReference>
<feature type="compositionally biased region" description="Polar residues" evidence="5">
    <location>
        <begin position="225"/>
        <end position="237"/>
    </location>
</feature>
<dbReference type="CDD" id="cd15542">
    <property type="entry name" value="PHD_UBR7"/>
    <property type="match status" value="1"/>
</dbReference>
<proteinExistence type="predicted"/>
<keyword evidence="1" id="KW-0479">Metal-binding</keyword>
<evidence type="ECO:0000256" key="4">
    <source>
        <dbReference type="PROSITE-ProRule" id="PRU00508"/>
    </source>
</evidence>
<comment type="caution">
    <text evidence="7">The sequence shown here is derived from an EMBL/GenBank/DDBJ whole genome shotgun (WGS) entry which is preliminary data.</text>
</comment>
<evidence type="ECO:0000256" key="1">
    <source>
        <dbReference type="ARBA" id="ARBA00022723"/>
    </source>
</evidence>
<evidence type="ECO:0000256" key="3">
    <source>
        <dbReference type="ARBA" id="ARBA00022833"/>
    </source>
</evidence>
<dbReference type="Proteomes" id="UP000655225">
    <property type="component" value="Unassembled WGS sequence"/>
</dbReference>
<feature type="region of interest" description="Disordered" evidence="5">
    <location>
        <begin position="213"/>
        <end position="237"/>
    </location>
</feature>
<reference evidence="7 8" key="1">
    <citation type="submission" date="2020-04" db="EMBL/GenBank/DDBJ databases">
        <title>Plant Genome Project.</title>
        <authorList>
            <person name="Zhang R.-G."/>
        </authorList>
    </citation>
    <scope>NUCLEOTIDE SEQUENCE [LARGE SCALE GENOMIC DNA]</scope>
    <source>
        <strain evidence="7">YNK0</strain>
        <tissue evidence="7">Leaf</tissue>
    </source>
</reference>
<keyword evidence="2" id="KW-0863">Zinc-finger</keyword>
<dbReference type="CDD" id="cd19677">
    <property type="entry name" value="UBR-box_UBR7"/>
    <property type="match status" value="1"/>
</dbReference>
<dbReference type="InterPro" id="IPR011011">
    <property type="entry name" value="Znf_FYVE_PHD"/>
</dbReference>
<organism evidence="7 8">
    <name type="scientific">Tetracentron sinense</name>
    <name type="common">Spur-leaf</name>
    <dbReference type="NCBI Taxonomy" id="13715"/>
    <lineage>
        <taxon>Eukaryota</taxon>
        <taxon>Viridiplantae</taxon>
        <taxon>Streptophyta</taxon>
        <taxon>Embryophyta</taxon>
        <taxon>Tracheophyta</taxon>
        <taxon>Spermatophyta</taxon>
        <taxon>Magnoliopsida</taxon>
        <taxon>Trochodendrales</taxon>
        <taxon>Trochodendraceae</taxon>
        <taxon>Tetracentron</taxon>
    </lineage>
</organism>
<dbReference type="InterPro" id="IPR047506">
    <property type="entry name" value="UBR7-like_UBR-box"/>
</dbReference>
<dbReference type="GO" id="GO:0005737">
    <property type="term" value="C:cytoplasm"/>
    <property type="evidence" value="ECO:0007669"/>
    <property type="project" value="TreeGrafter"/>
</dbReference>
<keyword evidence="8" id="KW-1185">Reference proteome</keyword>